<evidence type="ECO:0000313" key="2">
    <source>
        <dbReference type="EMBL" id="KAK8759338.1"/>
    </source>
</evidence>
<protein>
    <submittedName>
        <fullName evidence="2">Uncharacterized protein</fullName>
    </submittedName>
</protein>
<dbReference type="EMBL" id="JARKHS020033164">
    <property type="protein sequence ID" value="KAK8759338.1"/>
    <property type="molecule type" value="Genomic_DNA"/>
</dbReference>
<comment type="caution">
    <text evidence="2">The sequence shown here is derived from an EMBL/GenBank/DDBJ whole genome shotgun (WGS) entry which is preliminary data.</text>
</comment>
<accession>A0AAQ4DA48</accession>
<feature type="region of interest" description="Disordered" evidence="1">
    <location>
        <begin position="1"/>
        <end position="26"/>
    </location>
</feature>
<keyword evidence="3" id="KW-1185">Reference proteome</keyword>
<name>A0AAQ4DA48_AMBAM</name>
<evidence type="ECO:0000256" key="1">
    <source>
        <dbReference type="SAM" id="MobiDB-lite"/>
    </source>
</evidence>
<dbReference type="Proteomes" id="UP001321473">
    <property type="component" value="Unassembled WGS sequence"/>
</dbReference>
<dbReference type="AlphaFoldDB" id="A0AAQ4DA48"/>
<evidence type="ECO:0000313" key="3">
    <source>
        <dbReference type="Proteomes" id="UP001321473"/>
    </source>
</evidence>
<reference evidence="2 3" key="1">
    <citation type="journal article" date="2023" name="Arcadia Sci">
        <title>De novo assembly of a long-read Amblyomma americanum tick genome.</title>
        <authorList>
            <person name="Chou S."/>
            <person name="Poskanzer K.E."/>
            <person name="Rollins M."/>
            <person name="Thuy-Boun P.S."/>
        </authorList>
    </citation>
    <scope>NUCLEOTIDE SEQUENCE [LARGE SCALE GENOMIC DNA]</scope>
    <source>
        <strain evidence="2">F_SG_1</strain>
        <tissue evidence="2">Salivary glands</tissue>
    </source>
</reference>
<sequence length="116" mass="12659">MVLTSLPSKKPSEPRSQRAPPSRRRHGCPWYGHAVTLPKCAAQRAYCRSLPCDPTLTFLYYGADDSRVRPWRSDARSLANQLALLTTACSLSARRPTASAKATFSPATSSLRPALG</sequence>
<gene>
    <name evidence="2" type="ORF">V5799_003035</name>
</gene>
<organism evidence="2 3">
    <name type="scientific">Amblyomma americanum</name>
    <name type="common">Lone star tick</name>
    <dbReference type="NCBI Taxonomy" id="6943"/>
    <lineage>
        <taxon>Eukaryota</taxon>
        <taxon>Metazoa</taxon>
        <taxon>Ecdysozoa</taxon>
        <taxon>Arthropoda</taxon>
        <taxon>Chelicerata</taxon>
        <taxon>Arachnida</taxon>
        <taxon>Acari</taxon>
        <taxon>Parasitiformes</taxon>
        <taxon>Ixodida</taxon>
        <taxon>Ixodoidea</taxon>
        <taxon>Ixodidae</taxon>
        <taxon>Amblyomminae</taxon>
        <taxon>Amblyomma</taxon>
    </lineage>
</organism>
<proteinExistence type="predicted"/>